<organism evidence="3 4">
    <name type="scientific">Apostasia shenzhenica</name>
    <dbReference type="NCBI Taxonomy" id="1088818"/>
    <lineage>
        <taxon>Eukaryota</taxon>
        <taxon>Viridiplantae</taxon>
        <taxon>Streptophyta</taxon>
        <taxon>Embryophyta</taxon>
        <taxon>Tracheophyta</taxon>
        <taxon>Spermatophyta</taxon>
        <taxon>Magnoliopsida</taxon>
        <taxon>Liliopsida</taxon>
        <taxon>Asparagales</taxon>
        <taxon>Orchidaceae</taxon>
        <taxon>Apostasioideae</taxon>
        <taxon>Apostasia</taxon>
    </lineage>
</organism>
<evidence type="ECO:0000313" key="3">
    <source>
        <dbReference type="EMBL" id="PKA51504.1"/>
    </source>
</evidence>
<sequence>MEELSSETSKRRARVPARRRAVRKKVRELQRLVPGGNDLRRPELLYARAADYILLLRMKVHVLRALSKMYTA</sequence>
<keyword evidence="1" id="KW-0805">Transcription regulation</keyword>
<proteinExistence type="predicted"/>
<name>A0A2I0A7J7_9ASPA</name>
<keyword evidence="4" id="KW-1185">Reference proteome</keyword>
<dbReference type="EMBL" id="KZ452013">
    <property type="protein sequence ID" value="PKA51504.1"/>
    <property type="molecule type" value="Genomic_DNA"/>
</dbReference>
<dbReference type="GO" id="GO:0006355">
    <property type="term" value="P:regulation of DNA-templated transcription"/>
    <property type="evidence" value="ECO:0007669"/>
    <property type="project" value="InterPro"/>
</dbReference>
<evidence type="ECO:0008006" key="5">
    <source>
        <dbReference type="Google" id="ProtNLM"/>
    </source>
</evidence>
<dbReference type="PANTHER" id="PTHR33124:SF9">
    <property type="entry name" value="TRANSCRIPTION FACTOR"/>
    <property type="match status" value="1"/>
</dbReference>
<dbReference type="Proteomes" id="UP000236161">
    <property type="component" value="Unassembled WGS sequence"/>
</dbReference>
<reference evidence="3 4" key="1">
    <citation type="journal article" date="2017" name="Nature">
        <title>The Apostasia genome and the evolution of orchids.</title>
        <authorList>
            <person name="Zhang G.Q."/>
            <person name="Liu K.W."/>
            <person name="Li Z."/>
            <person name="Lohaus R."/>
            <person name="Hsiao Y.Y."/>
            <person name="Niu S.C."/>
            <person name="Wang J.Y."/>
            <person name="Lin Y.C."/>
            <person name="Xu Q."/>
            <person name="Chen L.J."/>
            <person name="Yoshida K."/>
            <person name="Fujiwara S."/>
            <person name="Wang Z.W."/>
            <person name="Zhang Y.Q."/>
            <person name="Mitsuda N."/>
            <person name="Wang M."/>
            <person name="Liu G.H."/>
            <person name="Pecoraro L."/>
            <person name="Huang H.X."/>
            <person name="Xiao X.J."/>
            <person name="Lin M."/>
            <person name="Wu X.Y."/>
            <person name="Wu W.L."/>
            <person name="Chen Y.Y."/>
            <person name="Chang S.B."/>
            <person name="Sakamoto S."/>
            <person name="Ohme-Takagi M."/>
            <person name="Yagi M."/>
            <person name="Zeng S.J."/>
            <person name="Shen C.Y."/>
            <person name="Yeh C.M."/>
            <person name="Luo Y.B."/>
            <person name="Tsai W.C."/>
            <person name="Van de Peer Y."/>
            <person name="Liu Z.J."/>
        </authorList>
    </citation>
    <scope>NUCLEOTIDE SEQUENCE [LARGE SCALE GENOMIC DNA]</scope>
    <source>
        <strain evidence="4">cv. Shenzhen</strain>
        <tissue evidence="3">Stem</tissue>
    </source>
</reference>
<evidence type="ECO:0000256" key="1">
    <source>
        <dbReference type="ARBA" id="ARBA00023015"/>
    </source>
</evidence>
<evidence type="ECO:0000313" key="4">
    <source>
        <dbReference type="Proteomes" id="UP000236161"/>
    </source>
</evidence>
<dbReference type="AlphaFoldDB" id="A0A2I0A7J7"/>
<dbReference type="PANTHER" id="PTHR33124">
    <property type="entry name" value="TRANSCRIPTION FACTOR IBH1-LIKE 1"/>
    <property type="match status" value="1"/>
</dbReference>
<dbReference type="InterPro" id="IPR044660">
    <property type="entry name" value="IBH1-like"/>
</dbReference>
<evidence type="ECO:0000256" key="2">
    <source>
        <dbReference type="ARBA" id="ARBA00023163"/>
    </source>
</evidence>
<accession>A0A2I0A7J7</accession>
<dbReference type="OrthoDB" id="1901781at2759"/>
<gene>
    <name evidence="3" type="ORF">AXF42_Ash002870</name>
</gene>
<protein>
    <recommendedName>
        <fullName evidence="5">BHLH domain-containing protein</fullName>
    </recommendedName>
</protein>
<keyword evidence="2" id="KW-0804">Transcription</keyword>